<dbReference type="CDD" id="cd03443">
    <property type="entry name" value="PaaI_thioesterase"/>
    <property type="match status" value="1"/>
</dbReference>
<keyword evidence="3" id="KW-1185">Reference proteome</keyword>
<sequence>MSEFGPAEAAALLRDTFAPWIEEMGLELVEGSAAGAMLRLPRSERLQLRGGPGQGVLCGQAVAAVADTSCVLALAAANVRFRNCTTVDMSVRFIRPVPDGAADVVVDIESNGRTLAVCRVSVRAEGSAKTAALATATFMYLEA</sequence>
<name>A0AAE3NWC1_9RHOB</name>
<accession>A0AAE3NWC1</accession>
<dbReference type="SUPFAM" id="SSF54637">
    <property type="entry name" value="Thioesterase/thiol ester dehydrase-isomerase"/>
    <property type="match status" value="1"/>
</dbReference>
<dbReference type="Proteomes" id="UP001220964">
    <property type="component" value="Unassembled WGS sequence"/>
</dbReference>
<proteinExistence type="predicted"/>
<dbReference type="AlphaFoldDB" id="A0AAE3NWC1"/>
<evidence type="ECO:0000313" key="2">
    <source>
        <dbReference type="EMBL" id="MDF0602879.1"/>
    </source>
</evidence>
<evidence type="ECO:0000259" key="1">
    <source>
        <dbReference type="Pfam" id="PF13622"/>
    </source>
</evidence>
<dbReference type="Gene3D" id="3.10.129.10">
    <property type="entry name" value="Hotdog Thioesterase"/>
    <property type="match status" value="1"/>
</dbReference>
<gene>
    <name evidence="2" type="ORF">P1J78_19225</name>
</gene>
<protein>
    <submittedName>
        <fullName evidence="2">PaaI family thioesterase</fullName>
    </submittedName>
</protein>
<evidence type="ECO:0000313" key="3">
    <source>
        <dbReference type="Proteomes" id="UP001220964"/>
    </source>
</evidence>
<organism evidence="2 3">
    <name type="scientific">Psychromarinibacter sediminicola</name>
    <dbReference type="NCBI Taxonomy" id="3033385"/>
    <lineage>
        <taxon>Bacteria</taxon>
        <taxon>Pseudomonadati</taxon>
        <taxon>Pseudomonadota</taxon>
        <taxon>Alphaproteobacteria</taxon>
        <taxon>Rhodobacterales</taxon>
        <taxon>Paracoccaceae</taxon>
        <taxon>Psychromarinibacter</taxon>
    </lineage>
</organism>
<feature type="domain" description="Acyl-CoA thioesterase-like N-terminal HotDog" evidence="1">
    <location>
        <begin position="64"/>
        <end position="139"/>
    </location>
</feature>
<dbReference type="RefSeq" id="WP_275569002.1">
    <property type="nucleotide sequence ID" value="NZ_JARGYC010000064.1"/>
</dbReference>
<dbReference type="EMBL" id="JARGYC010000064">
    <property type="protein sequence ID" value="MDF0602879.1"/>
    <property type="molecule type" value="Genomic_DNA"/>
</dbReference>
<reference evidence="2" key="1">
    <citation type="submission" date="2023-03" db="EMBL/GenBank/DDBJ databases">
        <title>Multiphase analysis and comparison of six strains from genera Psychromarinibacter, Lutimaribacter, and Maritimibacter, including a novel species: Psychromarinibacter sediminicola sp. nov.</title>
        <authorList>
            <person name="Wang Y.-H."/>
            <person name="Ye M.-Q."/>
            <person name="Du Z.-J."/>
        </authorList>
    </citation>
    <scope>NUCLEOTIDE SEQUENCE</scope>
    <source>
        <strain evidence="2">C21-152</strain>
    </source>
</reference>
<dbReference type="Pfam" id="PF13622">
    <property type="entry name" value="4HBT_3"/>
    <property type="match status" value="1"/>
</dbReference>
<dbReference type="InterPro" id="IPR049449">
    <property type="entry name" value="TesB_ACOT8-like_N"/>
</dbReference>
<comment type="caution">
    <text evidence="2">The sequence shown here is derived from an EMBL/GenBank/DDBJ whole genome shotgun (WGS) entry which is preliminary data.</text>
</comment>
<dbReference type="InterPro" id="IPR029069">
    <property type="entry name" value="HotDog_dom_sf"/>
</dbReference>